<dbReference type="Proteomes" id="UP000649617">
    <property type="component" value="Unassembled WGS sequence"/>
</dbReference>
<gene>
    <name evidence="1" type="primary">HERC1</name>
    <name evidence="1" type="ORF">SPIL2461_LOCUS20745</name>
</gene>
<keyword evidence="2" id="KW-1185">Reference proteome</keyword>
<dbReference type="InterPro" id="IPR009091">
    <property type="entry name" value="RCC1/BLIP-II"/>
</dbReference>
<dbReference type="InterPro" id="IPR051553">
    <property type="entry name" value="Ran_GTPase-activating"/>
</dbReference>
<evidence type="ECO:0000313" key="2">
    <source>
        <dbReference type="Proteomes" id="UP000649617"/>
    </source>
</evidence>
<accession>A0A812XF81</accession>
<dbReference type="AlphaFoldDB" id="A0A812XF81"/>
<dbReference type="Gene3D" id="2.130.10.30">
    <property type="entry name" value="Regulator of chromosome condensation 1/beta-lactamase-inhibitor protein II"/>
    <property type="match status" value="2"/>
</dbReference>
<reference evidence="1" key="1">
    <citation type="submission" date="2021-02" db="EMBL/GenBank/DDBJ databases">
        <authorList>
            <person name="Dougan E. K."/>
            <person name="Rhodes N."/>
            <person name="Thang M."/>
            <person name="Chan C."/>
        </authorList>
    </citation>
    <scope>NUCLEOTIDE SEQUENCE</scope>
</reference>
<dbReference type="EMBL" id="CAJNIZ010045637">
    <property type="protein sequence ID" value="CAE7725539.1"/>
    <property type="molecule type" value="Genomic_DNA"/>
</dbReference>
<organism evidence="1 2">
    <name type="scientific">Symbiodinium pilosum</name>
    <name type="common">Dinoflagellate</name>
    <dbReference type="NCBI Taxonomy" id="2952"/>
    <lineage>
        <taxon>Eukaryota</taxon>
        <taxon>Sar</taxon>
        <taxon>Alveolata</taxon>
        <taxon>Dinophyceae</taxon>
        <taxon>Suessiales</taxon>
        <taxon>Symbiodiniaceae</taxon>
        <taxon>Symbiodinium</taxon>
    </lineage>
</organism>
<comment type="caution">
    <text evidence="1">The sequence shown here is derived from an EMBL/GenBank/DDBJ whole genome shotgun (WGS) entry which is preliminary data.</text>
</comment>
<name>A0A812XF81_SYMPI</name>
<dbReference type="PANTHER" id="PTHR45982:SF1">
    <property type="entry name" value="REGULATOR OF CHROMOSOME CONDENSATION"/>
    <property type="match status" value="1"/>
</dbReference>
<dbReference type="OrthoDB" id="434339at2759"/>
<evidence type="ECO:0000313" key="1">
    <source>
        <dbReference type="EMBL" id="CAE7725539.1"/>
    </source>
</evidence>
<sequence length="489" mass="50198">MATLLVCRVGGEAVLGPLCFESPLPVVNLREKLHESVSVDRSQEMVLLQNGNVLLDAAKLEGGSLEDPLTITLVITAKTYRAVVWGPCADGPQHAEVSEQLEGNIKSVACTGYTFAAVMAAGSVVTWTGNGFESDAANSRGVAGLEDGVQQVFGNDKAFVALKAGGEVVVWGDPEAGGKAPPAVLEKLRGIAWVARTNEAFAGVKENGQVVTWGNAEFGGDSSSVSESLKADVVSVVGTFGPSSGAFAALKADGSVVAWGDPERGGDLGPAAEQLQSGVTSLCAGGSAFAALKETGKVVAWGHPEQGGKLVVHFTDDEATQESFSVEEELSSGVVSIVASDDVFVAVKEDGKVVTWGVAEDGAYLANIEKDVAKELESGVLSVTPAACSFAALKTDGRVVTWGVDSLGGDSSSVASKLKSGVARIPCFRWPSQHGHAALKEDGSVVTWGFELGPIMDAPEDELASGVVEVVGNPTGYVALKHAPVSSSA</sequence>
<dbReference type="SUPFAM" id="SSF50985">
    <property type="entry name" value="RCC1/BLIP-II"/>
    <property type="match status" value="1"/>
</dbReference>
<protein>
    <submittedName>
        <fullName evidence="1">HERC1 protein</fullName>
    </submittedName>
</protein>
<dbReference type="PANTHER" id="PTHR45982">
    <property type="entry name" value="REGULATOR OF CHROMOSOME CONDENSATION"/>
    <property type="match status" value="1"/>
</dbReference>
<proteinExistence type="predicted"/>